<reference evidence="3" key="1">
    <citation type="submission" date="2017-09" db="EMBL/GenBank/DDBJ databases">
        <title>Depth-based differentiation of microbial function through sediment-hosted aquifers and enrichment of novel symbionts in the deep terrestrial subsurface.</title>
        <authorList>
            <person name="Probst A.J."/>
            <person name="Ladd B."/>
            <person name="Jarett J.K."/>
            <person name="Geller-Mcgrath D.E."/>
            <person name="Sieber C.M.K."/>
            <person name="Emerson J.B."/>
            <person name="Anantharaman K."/>
            <person name="Thomas B.C."/>
            <person name="Malmstrom R."/>
            <person name="Stieglmeier M."/>
            <person name="Klingl A."/>
            <person name="Woyke T."/>
            <person name="Ryan C.M."/>
            <person name="Banfield J.F."/>
        </authorList>
    </citation>
    <scope>NUCLEOTIDE SEQUENCE [LARGE SCALE GENOMIC DNA]</scope>
</reference>
<evidence type="ECO:0008006" key="4">
    <source>
        <dbReference type="Google" id="ProtNLM"/>
    </source>
</evidence>
<dbReference type="Proteomes" id="UP000230184">
    <property type="component" value="Unassembled WGS sequence"/>
</dbReference>
<accession>A0A2M6YU35</accession>
<evidence type="ECO:0000313" key="3">
    <source>
        <dbReference type="Proteomes" id="UP000230184"/>
    </source>
</evidence>
<proteinExistence type="predicted"/>
<evidence type="ECO:0000256" key="1">
    <source>
        <dbReference type="SAM" id="Coils"/>
    </source>
</evidence>
<keyword evidence="1" id="KW-0175">Coiled coil</keyword>
<protein>
    <recommendedName>
        <fullName evidence="4">HTH arsR-type domain-containing protein</fullName>
    </recommendedName>
</protein>
<comment type="caution">
    <text evidence="2">The sequence shown here is derived from an EMBL/GenBank/DDBJ whole genome shotgun (WGS) entry which is preliminary data.</text>
</comment>
<sequence>MLQHIIPSKARRKVLELFFHRPSENFYLRRVVREIDEEVNAVKRELDILTEEKLLLRERRLNKVYFSLNKNYQLYDEFLRIFSKTSKLATLVHSNLSKIGKVKFVAVSTKFPKNIILKDDEIYLLLVGIIVVVEIESIIKEVEKEFGRPINYSTMTESEFLFRKKNNDPFIWRFLKQPKIMLVGVEEELLR</sequence>
<gene>
    <name evidence="2" type="ORF">COT02_03250</name>
</gene>
<name>A0A2M6YU35_9BACT</name>
<dbReference type="EMBL" id="PEWY01000090">
    <property type="protein sequence ID" value="PIU36991.1"/>
    <property type="molecule type" value="Genomic_DNA"/>
</dbReference>
<organism evidence="2 3">
    <name type="scientific">Candidatus Roizmanbacteria bacterium CG07_land_8_20_14_0_80_34_15</name>
    <dbReference type="NCBI Taxonomy" id="1974849"/>
    <lineage>
        <taxon>Bacteria</taxon>
        <taxon>Candidatus Roizmaniibacteriota</taxon>
    </lineage>
</organism>
<dbReference type="AlphaFoldDB" id="A0A2M6YU35"/>
<evidence type="ECO:0000313" key="2">
    <source>
        <dbReference type="EMBL" id="PIU36991.1"/>
    </source>
</evidence>
<feature type="coiled-coil region" evidence="1">
    <location>
        <begin position="32"/>
        <end position="59"/>
    </location>
</feature>